<accession>A0AAV0L510</accession>
<comment type="caution">
    <text evidence="1">The sequence shown here is derived from an EMBL/GenBank/DDBJ whole genome shotgun (WGS) entry which is preliminary data.</text>
</comment>
<proteinExistence type="predicted"/>
<gene>
    <name evidence="1" type="ORF">LITE_LOCUS21939</name>
</gene>
<protein>
    <recommendedName>
        <fullName evidence="3">CCHC-type domain-containing protein</fullName>
    </recommendedName>
</protein>
<keyword evidence="2" id="KW-1185">Reference proteome</keyword>
<dbReference type="AlphaFoldDB" id="A0AAV0L510"/>
<reference evidence="1" key="1">
    <citation type="submission" date="2022-08" db="EMBL/GenBank/DDBJ databases">
        <authorList>
            <person name="Gutierrez-Valencia J."/>
        </authorList>
    </citation>
    <scope>NUCLEOTIDE SEQUENCE</scope>
</reference>
<evidence type="ECO:0000313" key="2">
    <source>
        <dbReference type="Proteomes" id="UP001154282"/>
    </source>
</evidence>
<sequence length="199" mass="22782">MIVWVHLPALKIHFYHKEVLTQLGNLIGRTIKLDYHTLNQQRAKFARIAVEVDLDKPLVPRIFLDDGWQKVEYENLPIVCFECGKIDHTNSTCPLLRQPELDLAVITGGETLPEISLVESPEPQAGFGPWMLVTKKHRRTSRDPNTSTVVLVGDQSAQLNFLPTKLECKQLKTKNKTDQRCNFTLGKRLDWFKSKLGHD</sequence>
<evidence type="ECO:0008006" key="3">
    <source>
        <dbReference type="Google" id="ProtNLM"/>
    </source>
</evidence>
<evidence type="ECO:0000313" key="1">
    <source>
        <dbReference type="EMBL" id="CAI0428987.1"/>
    </source>
</evidence>
<dbReference type="PANTHER" id="PTHR31286:SF99">
    <property type="entry name" value="DUF4283 DOMAIN-CONTAINING PROTEIN"/>
    <property type="match status" value="1"/>
</dbReference>
<dbReference type="PANTHER" id="PTHR31286">
    <property type="entry name" value="GLYCINE-RICH CELL WALL STRUCTURAL PROTEIN 1.8-LIKE"/>
    <property type="match status" value="1"/>
</dbReference>
<dbReference type="InterPro" id="IPR040256">
    <property type="entry name" value="At4g02000-like"/>
</dbReference>
<dbReference type="EMBL" id="CAMGYJ010000006">
    <property type="protein sequence ID" value="CAI0428987.1"/>
    <property type="molecule type" value="Genomic_DNA"/>
</dbReference>
<dbReference type="Proteomes" id="UP001154282">
    <property type="component" value="Unassembled WGS sequence"/>
</dbReference>
<organism evidence="1 2">
    <name type="scientific">Linum tenue</name>
    <dbReference type="NCBI Taxonomy" id="586396"/>
    <lineage>
        <taxon>Eukaryota</taxon>
        <taxon>Viridiplantae</taxon>
        <taxon>Streptophyta</taxon>
        <taxon>Embryophyta</taxon>
        <taxon>Tracheophyta</taxon>
        <taxon>Spermatophyta</taxon>
        <taxon>Magnoliopsida</taxon>
        <taxon>eudicotyledons</taxon>
        <taxon>Gunneridae</taxon>
        <taxon>Pentapetalae</taxon>
        <taxon>rosids</taxon>
        <taxon>fabids</taxon>
        <taxon>Malpighiales</taxon>
        <taxon>Linaceae</taxon>
        <taxon>Linum</taxon>
    </lineage>
</organism>
<name>A0AAV0L510_9ROSI</name>